<dbReference type="InterPro" id="IPR035906">
    <property type="entry name" value="MetI-like_sf"/>
</dbReference>
<dbReference type="AlphaFoldDB" id="A0A1X6X888"/>
<dbReference type="GO" id="GO:0055085">
    <property type="term" value="P:transmembrane transport"/>
    <property type="evidence" value="ECO:0007669"/>
    <property type="project" value="InterPro"/>
</dbReference>
<evidence type="ECO:0000259" key="9">
    <source>
        <dbReference type="PROSITE" id="PS50928"/>
    </source>
</evidence>
<evidence type="ECO:0000256" key="8">
    <source>
        <dbReference type="SAM" id="MobiDB-lite"/>
    </source>
</evidence>
<keyword evidence="2 7" id="KW-0813">Transport</keyword>
<accession>A0A1X6X888</accession>
<keyword evidence="11" id="KW-1185">Reference proteome</keyword>
<feature type="transmembrane region" description="Helical" evidence="7">
    <location>
        <begin position="43"/>
        <end position="66"/>
    </location>
</feature>
<keyword evidence="5 7" id="KW-1133">Transmembrane helix</keyword>
<feature type="transmembrane region" description="Helical" evidence="7">
    <location>
        <begin position="226"/>
        <end position="247"/>
    </location>
</feature>
<feature type="domain" description="ABC transmembrane type-1" evidence="9">
    <location>
        <begin position="105"/>
        <end position="290"/>
    </location>
</feature>
<evidence type="ECO:0000313" key="10">
    <source>
        <dbReference type="EMBL" id="SLM95376.1"/>
    </source>
</evidence>
<feature type="transmembrane region" description="Helical" evidence="7">
    <location>
        <begin position="97"/>
        <end position="130"/>
    </location>
</feature>
<gene>
    <name evidence="10" type="ORF">FM105_04720</name>
</gene>
<evidence type="ECO:0000256" key="3">
    <source>
        <dbReference type="ARBA" id="ARBA00022475"/>
    </source>
</evidence>
<dbReference type="RefSeq" id="WP_256970229.1">
    <property type="nucleotide sequence ID" value="NZ_FWFF01000005.1"/>
</dbReference>
<dbReference type="CDD" id="cd06261">
    <property type="entry name" value="TM_PBP2"/>
    <property type="match status" value="1"/>
</dbReference>
<comment type="similarity">
    <text evidence="7">Belongs to the binding-protein-dependent transport system permease family.</text>
</comment>
<feature type="transmembrane region" description="Helical" evidence="7">
    <location>
        <begin position="267"/>
        <end position="290"/>
    </location>
</feature>
<evidence type="ECO:0000256" key="4">
    <source>
        <dbReference type="ARBA" id="ARBA00022692"/>
    </source>
</evidence>
<evidence type="ECO:0000313" key="11">
    <source>
        <dbReference type="Proteomes" id="UP000196581"/>
    </source>
</evidence>
<dbReference type="InterPro" id="IPR000515">
    <property type="entry name" value="MetI-like"/>
</dbReference>
<proteinExistence type="inferred from homology"/>
<dbReference type="Gene3D" id="1.10.3720.10">
    <property type="entry name" value="MetI-like"/>
    <property type="match status" value="1"/>
</dbReference>
<evidence type="ECO:0000256" key="2">
    <source>
        <dbReference type="ARBA" id="ARBA00022448"/>
    </source>
</evidence>
<dbReference type="InterPro" id="IPR050366">
    <property type="entry name" value="BP-dependent_transpt_permease"/>
</dbReference>
<keyword evidence="6 7" id="KW-0472">Membrane</keyword>
<dbReference type="SUPFAM" id="SSF161098">
    <property type="entry name" value="MetI-like"/>
    <property type="match status" value="1"/>
</dbReference>
<feature type="region of interest" description="Disordered" evidence="8">
    <location>
        <begin position="1"/>
        <end position="25"/>
    </location>
</feature>
<evidence type="ECO:0000256" key="1">
    <source>
        <dbReference type="ARBA" id="ARBA00004651"/>
    </source>
</evidence>
<keyword evidence="4 7" id="KW-0812">Transmembrane</keyword>
<keyword evidence="3" id="KW-1003">Cell membrane</keyword>
<reference evidence="11" key="1">
    <citation type="submission" date="2017-02" db="EMBL/GenBank/DDBJ databases">
        <authorList>
            <person name="Dridi B."/>
        </authorList>
    </citation>
    <scope>NUCLEOTIDE SEQUENCE [LARGE SCALE GENOMIC DNA]</scope>
    <source>
        <strain evidence="11">B Co 03.10</strain>
    </source>
</reference>
<protein>
    <submittedName>
        <fullName evidence="10">Oligopeptide transport system permease protein OppC (TC 3.A.1.5.1)</fullName>
    </submittedName>
</protein>
<dbReference type="PANTHER" id="PTHR43386">
    <property type="entry name" value="OLIGOPEPTIDE TRANSPORT SYSTEM PERMEASE PROTEIN APPC"/>
    <property type="match status" value="1"/>
</dbReference>
<evidence type="ECO:0000256" key="5">
    <source>
        <dbReference type="ARBA" id="ARBA00022989"/>
    </source>
</evidence>
<sequence>MSENTVVDPSGMHREDQSAELKQSASKPTNIVQRVWAQSEGRIGVILTALIVLLAFLGPLLAPVLTGYSPTAFADRPFQDSGLFGTDDLGRSVASRFLAGGALLVTYSVAATAVGLIVGAAFGMTAAYAGGAVDAVIMRCNDVLLAIPQLVFAMLAIVVLGPQGWVLIMVIGITHAPRIARVSRAATLNVINEDYIRAAEMYAVPRARIIFREIVPNIMGPLSVEAGLRLTYSIGSIASLSFLGLGMQPPTADWGLMINENRIALSIQPWGVILPVVAIAILTIGTNLLADAIARATASTNVEKS</sequence>
<dbReference type="Proteomes" id="UP000196581">
    <property type="component" value="Unassembled WGS sequence"/>
</dbReference>
<feature type="transmembrane region" description="Helical" evidence="7">
    <location>
        <begin position="150"/>
        <end position="174"/>
    </location>
</feature>
<dbReference type="EMBL" id="FWFF01000005">
    <property type="protein sequence ID" value="SLM95376.1"/>
    <property type="molecule type" value="Genomic_DNA"/>
</dbReference>
<dbReference type="GO" id="GO:0005886">
    <property type="term" value="C:plasma membrane"/>
    <property type="evidence" value="ECO:0007669"/>
    <property type="project" value="UniProtKB-SubCell"/>
</dbReference>
<name>A0A1X6X888_9MICO</name>
<comment type="subcellular location">
    <subcellularLocation>
        <location evidence="1 7">Cell membrane</location>
        <topology evidence="1 7">Multi-pass membrane protein</topology>
    </subcellularLocation>
</comment>
<evidence type="ECO:0000256" key="7">
    <source>
        <dbReference type="RuleBase" id="RU363032"/>
    </source>
</evidence>
<dbReference type="PANTHER" id="PTHR43386:SF25">
    <property type="entry name" value="PEPTIDE ABC TRANSPORTER PERMEASE PROTEIN"/>
    <property type="match status" value="1"/>
</dbReference>
<evidence type="ECO:0000256" key="6">
    <source>
        <dbReference type="ARBA" id="ARBA00023136"/>
    </source>
</evidence>
<dbReference type="Pfam" id="PF00528">
    <property type="entry name" value="BPD_transp_1"/>
    <property type="match status" value="1"/>
</dbReference>
<dbReference type="PROSITE" id="PS50928">
    <property type="entry name" value="ABC_TM1"/>
    <property type="match status" value="1"/>
</dbReference>
<organism evidence="10 11">
    <name type="scientific">Brevibacterium yomogidense</name>
    <dbReference type="NCBI Taxonomy" id="946573"/>
    <lineage>
        <taxon>Bacteria</taxon>
        <taxon>Bacillati</taxon>
        <taxon>Actinomycetota</taxon>
        <taxon>Actinomycetes</taxon>
        <taxon>Micrococcales</taxon>
        <taxon>Brevibacteriaceae</taxon>
        <taxon>Brevibacterium</taxon>
    </lineage>
</organism>